<dbReference type="InterPro" id="IPR021133">
    <property type="entry name" value="HEAT_type_2"/>
</dbReference>
<evidence type="ECO:0000256" key="3">
    <source>
        <dbReference type="ARBA" id="ARBA00022448"/>
    </source>
</evidence>
<evidence type="ECO:0000256" key="5">
    <source>
        <dbReference type="ARBA" id="ARBA00022737"/>
    </source>
</evidence>
<feature type="repeat" description="HEAT" evidence="8">
    <location>
        <begin position="400"/>
        <end position="438"/>
    </location>
</feature>
<evidence type="ECO:0000313" key="11">
    <source>
        <dbReference type="EMBL" id="KAG5421876.1"/>
    </source>
</evidence>
<keyword evidence="7" id="KW-0539">Nucleus</keyword>
<proteinExistence type="predicted"/>
<dbReference type="SMART" id="SM00913">
    <property type="entry name" value="IBN_N"/>
    <property type="match status" value="1"/>
</dbReference>
<evidence type="ECO:0000256" key="7">
    <source>
        <dbReference type="ARBA" id="ARBA00023242"/>
    </source>
</evidence>
<dbReference type="InterPro" id="IPR001494">
    <property type="entry name" value="Importin-beta_N"/>
</dbReference>
<dbReference type="GO" id="GO:0005737">
    <property type="term" value="C:cytoplasm"/>
    <property type="evidence" value="ECO:0007669"/>
    <property type="project" value="UniProtKB-SubCell"/>
</dbReference>
<evidence type="ECO:0000256" key="1">
    <source>
        <dbReference type="ARBA" id="ARBA00004123"/>
    </source>
</evidence>
<dbReference type="InterPro" id="IPR057672">
    <property type="entry name" value="TPR_IPO4/5"/>
</dbReference>
<dbReference type="Pfam" id="PF03810">
    <property type="entry name" value="IBN_N"/>
    <property type="match status" value="1"/>
</dbReference>
<gene>
    <name evidence="11" type="ORF">I9W82_000969</name>
</gene>
<organism evidence="11 12">
    <name type="scientific">Candida metapsilosis</name>
    <dbReference type="NCBI Taxonomy" id="273372"/>
    <lineage>
        <taxon>Eukaryota</taxon>
        <taxon>Fungi</taxon>
        <taxon>Dikarya</taxon>
        <taxon>Ascomycota</taxon>
        <taxon>Saccharomycotina</taxon>
        <taxon>Pichiomycetes</taxon>
        <taxon>Debaryomycetaceae</taxon>
        <taxon>Candida/Lodderomyces clade</taxon>
        <taxon>Candida</taxon>
    </lineage>
</organism>
<reference evidence="11 12" key="1">
    <citation type="submission" date="2020-12" db="EMBL/GenBank/DDBJ databases">
        <title>Effect of drift, selection, and recombination on the evolution of hybrid genomes in Candida yeast pathogens.</title>
        <authorList>
            <person name="Mixao V."/>
            <person name="Ksiezopolska E."/>
            <person name="Saus E."/>
            <person name="Boekhout T."/>
            <person name="Gacser A."/>
            <person name="Gabaldon T."/>
        </authorList>
    </citation>
    <scope>NUCLEOTIDE SEQUENCE [LARGE SCALE GENOMIC DNA]</scope>
    <source>
        <strain evidence="11 12">BP57</strain>
    </source>
</reference>
<dbReference type="SUPFAM" id="SSF48371">
    <property type="entry name" value="ARM repeat"/>
    <property type="match status" value="2"/>
</dbReference>
<dbReference type="Gene3D" id="1.25.10.10">
    <property type="entry name" value="Leucine-rich Repeat Variant"/>
    <property type="match status" value="1"/>
</dbReference>
<dbReference type="PANTHER" id="PTHR10527">
    <property type="entry name" value="IMPORTIN BETA"/>
    <property type="match status" value="1"/>
</dbReference>
<dbReference type="GO" id="GO:0031267">
    <property type="term" value="F:small GTPase binding"/>
    <property type="evidence" value="ECO:0007669"/>
    <property type="project" value="InterPro"/>
</dbReference>
<dbReference type="InterPro" id="IPR016024">
    <property type="entry name" value="ARM-type_fold"/>
</dbReference>
<dbReference type="Pfam" id="PF13513">
    <property type="entry name" value="HEAT_EZ"/>
    <property type="match status" value="1"/>
</dbReference>
<dbReference type="RefSeq" id="XP_067550992.1">
    <property type="nucleotide sequence ID" value="XM_067695389.1"/>
</dbReference>
<protein>
    <submittedName>
        <fullName evidence="11">Kap123</fullName>
    </submittedName>
</protein>
<evidence type="ECO:0000256" key="6">
    <source>
        <dbReference type="ARBA" id="ARBA00022927"/>
    </source>
</evidence>
<dbReference type="Proteomes" id="UP000669133">
    <property type="component" value="Unassembled WGS sequence"/>
</dbReference>
<sequence>MDSQFVGSLEETLKQTLTPDSSVIKQASQRLSKEFYPNPQALPALLQILQQSNQDEVKQLAAVEARKLVADNWDSVDASLKPGIRDSLLKSTFHQQNKRLRNVSAYLIAALAETDLDANEWQDLLPNLISAIQGDDAKVKEVATFTLYALLNSDISALLPHVDDFVSLFGNLVRDPSSKDVRVYSVLSLDVLSQLLENNEEASDQVVENFKATIPGMVEVLKEVVTSDDTESAQQVFSVFNSLVLTDSKLMGDHFINLIKMISELVLNTQLDEEYRTFGLQFLISCVSYRKSKITSNKLGPQLTMIGLKVASEEIDVEDELENEDEENENEENSPPSLALRLLAVLGAELPPSQVIDPLFDALDPLLTSTNQFERRAGILAIGVCSSGAPDYISLRIQKIIPVLVNGMKDSQLVVRVAALRTLSQLTAELQDIVTDYHEELLPLIIEIIDSASSVMAYKYGCIALDGLIEFMSHDAMGKYIEPLMHKLFYMLQQANTATLKTAIVSAIGSTAFASGKAFTPYFEGSIKQLEPFISNSSSVEGMSEDDIELRATTFENISTMARAVGSAAFSSYAKPLVEAAYTSLSSEHPRIRESGFAFIANMAKVYGTEFAGFLDQIVPQILTCLAQEEFTFNVEEGENGEVDLAGDDENDDPFKVHTGITIEKEIASVALGELAIGTGKEFFKYVEPSITALVDQVENSFGMREASLNCIFKIVKAMFTAVQGEDFKAPKGAPQQSYVDENVLALIKKVRDLSIPLLEEEFESTMVACILDSVADALHVMGAIFIMNDAGDTATLEQLCFSLMNLIKKEHPCQLEEEEMPEEEDASETDVMLNEAALEVLVNLSIALEGDFAKVFTSFKDPILAKFNSKSKPTRVGSIGAIAEMVGGMKSANPFSAELLPIFVDKLANDKSIEVKGNAAYGIGLIVEYSPVDLSSSYPQILELLFHLLNKVDKRASTADDEEAKEVVNRSYANACGCVARLILKNQQAVPLEHVIGPLMEHLPLETGFEENTPIFEAIIKLYESGNETIVSQTPKVVNVFAGVFKAEEERIKLINESTLGREENIDARKQFSSEALKTKVVELLKFLNQKYDGVVSSNETLKAIIQ</sequence>
<keyword evidence="12" id="KW-1185">Reference proteome</keyword>
<keyword evidence="6" id="KW-0653">Protein transport</keyword>
<dbReference type="PROSITE" id="PS50166">
    <property type="entry name" value="IMPORTIN_B_NT"/>
    <property type="match status" value="1"/>
</dbReference>
<dbReference type="InterPro" id="IPR011989">
    <property type="entry name" value="ARM-like"/>
</dbReference>
<comment type="caution">
    <text evidence="11">The sequence shown here is derived from an EMBL/GenBank/DDBJ whole genome shotgun (WGS) entry which is preliminary data.</text>
</comment>
<dbReference type="AlphaFoldDB" id="A0A8H7ZLI0"/>
<comment type="subcellular location">
    <subcellularLocation>
        <location evidence="2">Cytoplasm</location>
    </subcellularLocation>
    <subcellularLocation>
        <location evidence="1">Nucleus</location>
    </subcellularLocation>
</comment>
<evidence type="ECO:0000256" key="9">
    <source>
        <dbReference type="SAM" id="MobiDB-lite"/>
    </source>
</evidence>
<dbReference type="GO" id="GO:0005634">
    <property type="term" value="C:nucleus"/>
    <property type="evidence" value="ECO:0007669"/>
    <property type="project" value="UniProtKB-ARBA"/>
</dbReference>
<accession>A0A8H7ZLI0</accession>
<evidence type="ECO:0000259" key="10">
    <source>
        <dbReference type="PROSITE" id="PS50166"/>
    </source>
</evidence>
<dbReference type="GeneID" id="93649598"/>
<name>A0A8H7ZLI0_9ASCO</name>
<keyword evidence="5" id="KW-0677">Repeat</keyword>
<feature type="compositionally biased region" description="Acidic residues" evidence="9">
    <location>
        <begin position="317"/>
        <end position="332"/>
    </location>
</feature>
<evidence type="ECO:0000256" key="4">
    <source>
        <dbReference type="ARBA" id="ARBA00022490"/>
    </source>
</evidence>
<evidence type="ECO:0000313" key="12">
    <source>
        <dbReference type="Proteomes" id="UP000669133"/>
    </source>
</evidence>
<evidence type="ECO:0000256" key="2">
    <source>
        <dbReference type="ARBA" id="ARBA00004496"/>
    </source>
</evidence>
<dbReference type="OrthoDB" id="7862313at2759"/>
<dbReference type="InterPro" id="IPR040122">
    <property type="entry name" value="Importin_beta"/>
</dbReference>
<dbReference type="PROSITE" id="PS50077">
    <property type="entry name" value="HEAT_REPEAT"/>
    <property type="match status" value="1"/>
</dbReference>
<feature type="domain" description="Importin N-terminal" evidence="10">
    <location>
        <begin position="27"/>
        <end position="94"/>
    </location>
</feature>
<feature type="region of interest" description="Disordered" evidence="9">
    <location>
        <begin position="317"/>
        <end position="336"/>
    </location>
</feature>
<evidence type="ECO:0000256" key="8">
    <source>
        <dbReference type="PROSITE-ProRule" id="PRU00103"/>
    </source>
</evidence>
<dbReference type="Pfam" id="PF25780">
    <property type="entry name" value="TPR_IPO5"/>
    <property type="match status" value="1"/>
</dbReference>
<keyword evidence="3" id="KW-0813">Transport</keyword>
<keyword evidence="4" id="KW-0963">Cytoplasm</keyword>
<dbReference type="EMBL" id="JAEOAQ010000001">
    <property type="protein sequence ID" value="KAG5421876.1"/>
    <property type="molecule type" value="Genomic_DNA"/>
</dbReference>
<dbReference type="GO" id="GO:0006606">
    <property type="term" value="P:protein import into nucleus"/>
    <property type="evidence" value="ECO:0007669"/>
    <property type="project" value="InterPro"/>
</dbReference>